<keyword evidence="5" id="KW-1185">Reference proteome</keyword>
<dbReference type="RefSeq" id="WP_192757388.1">
    <property type="nucleotide sequence ID" value="NZ_JADBDZ010000001.1"/>
</dbReference>
<feature type="domain" description="GmrSD restriction endonucleases N-terminal" evidence="2">
    <location>
        <begin position="9"/>
        <end position="226"/>
    </location>
</feature>
<dbReference type="SUPFAM" id="SSF46767">
    <property type="entry name" value="Methylated DNA-protein cysteine methyltransferase, C-terminal domain"/>
    <property type="match status" value="1"/>
</dbReference>
<evidence type="ECO:0000259" key="2">
    <source>
        <dbReference type="Pfam" id="PF03235"/>
    </source>
</evidence>
<protein>
    <submittedName>
        <fullName evidence="4">Alkylated DNA nucleotide flippase Atl1</fullName>
    </submittedName>
</protein>
<comment type="caution">
    <text evidence="4">The sequence shown here is derived from an EMBL/GenBank/DDBJ whole genome shotgun (WGS) entry which is preliminary data.</text>
</comment>
<accession>A0ABR9JIJ7</accession>
<feature type="domain" description="GmrSD restriction endonucleases C-terminal" evidence="3">
    <location>
        <begin position="414"/>
        <end position="553"/>
    </location>
</feature>
<evidence type="ECO:0000259" key="3">
    <source>
        <dbReference type="Pfam" id="PF07510"/>
    </source>
</evidence>
<dbReference type="PANTHER" id="PTHR35149">
    <property type="entry name" value="SLL5132 PROTEIN"/>
    <property type="match status" value="1"/>
</dbReference>
<organism evidence="4 5">
    <name type="scientific">Actinomadura algeriensis</name>
    <dbReference type="NCBI Taxonomy" id="1679523"/>
    <lineage>
        <taxon>Bacteria</taxon>
        <taxon>Bacillati</taxon>
        <taxon>Actinomycetota</taxon>
        <taxon>Actinomycetes</taxon>
        <taxon>Streptosporangiales</taxon>
        <taxon>Thermomonosporaceae</taxon>
        <taxon>Actinomadura</taxon>
    </lineage>
</organism>
<dbReference type="InterPro" id="IPR036217">
    <property type="entry name" value="MethylDNA_cys_MeTrfase_DNAb"/>
</dbReference>
<evidence type="ECO:0000313" key="4">
    <source>
        <dbReference type="EMBL" id="MBE1530378.1"/>
    </source>
</evidence>
<dbReference type="InterPro" id="IPR036388">
    <property type="entry name" value="WH-like_DNA-bd_sf"/>
</dbReference>
<dbReference type="Gene3D" id="1.10.10.10">
    <property type="entry name" value="Winged helix-like DNA-binding domain superfamily/Winged helix DNA-binding domain"/>
    <property type="match status" value="1"/>
</dbReference>
<feature type="region of interest" description="Disordered" evidence="1">
    <location>
        <begin position="619"/>
        <end position="643"/>
    </location>
</feature>
<dbReference type="InterPro" id="IPR011089">
    <property type="entry name" value="GmrSD_C"/>
</dbReference>
<proteinExistence type="predicted"/>
<reference evidence="4 5" key="1">
    <citation type="submission" date="2020-10" db="EMBL/GenBank/DDBJ databases">
        <title>Sequencing the genomes of 1000 actinobacteria strains.</title>
        <authorList>
            <person name="Klenk H.-P."/>
        </authorList>
    </citation>
    <scope>NUCLEOTIDE SEQUENCE [LARGE SCALE GENOMIC DNA]</scope>
    <source>
        <strain evidence="4 5">DSM 46744</strain>
    </source>
</reference>
<sequence>MKADETTLRKLIGGEQQFVVPLYQRTYSWGFSQLDTLWTDVVNQAAALASGRPTSHFLGSTVLTPGPDNSPLISQWIVVDGQQRLTTLMIALCAIRDHLAAENPRAVERINELHLINKFKQGTMRYRLLPTQVDRTAMIACIDGEPSGSVSGAIGDAYRFFRSRLIDYDDPADPQDVARIEDVILDRLALVQIVVEKGDNAFRIFESLNNTGLPLSPVDLIRNYVFMCLPTRGEEVYRKYWFPFQERLRREHGTKALETLMYQVLVLNRGDEATYADAYVGHQELLREAAGDEAKVEAYVAELARRARHLELILSPAKEEHESTREHLAFLNEWRATTAYPAIMRLLKLREDGVASDEIAEALSYIESFLVRRMIAGVTTKNLNRIFQRLTGRLSADSVAETVRTELSPERLYWPTDEELQDAIRTNAFYWRGQSGQRKLVLRRLAETFDRGEPVLLTSKKITIEHVMPQHLTDAWRSELSADGEDAARTHRELVHTLGNLTLTAYNSELGDMPYPAKRERLGQTGIAMTHAIVQQPHWTQAEILARADDLTKRAIDLWPAPDEGVRGTKPRRDWTLLHDAVAAIASGTWTTYADLAEVAGSAPTPVAVHLSTTPLPNIHRVLTSTGTPPEKISRPDDGDTRTPREILTAEGITFDEHGHADPHKHITAAELAGLLNLPDTPETPSSPAHDIDPSNLTEHESRFYRQLGERSGPDIARAVSDVISWWKKLGGAFWYGSSATGRCTPYIKRSGTDYWMLNIYPEVIEIPFRPLKQRAPFDDPELREELRTRLNEAPQVEIPQSKIDLLPNFPNSLLTDDAVLDVVVGTLHWFIDQVEKHSATASADA</sequence>
<dbReference type="Proteomes" id="UP000627838">
    <property type="component" value="Unassembled WGS sequence"/>
</dbReference>
<dbReference type="EMBL" id="JADBDZ010000001">
    <property type="protein sequence ID" value="MBE1530378.1"/>
    <property type="molecule type" value="Genomic_DNA"/>
</dbReference>
<evidence type="ECO:0000256" key="1">
    <source>
        <dbReference type="SAM" id="MobiDB-lite"/>
    </source>
</evidence>
<dbReference type="InterPro" id="IPR004919">
    <property type="entry name" value="GmrSD_N"/>
</dbReference>
<gene>
    <name evidence="4" type="ORF">H4W34_000211</name>
</gene>
<dbReference type="Pfam" id="PF03235">
    <property type="entry name" value="GmrSD_N"/>
    <property type="match status" value="1"/>
</dbReference>
<feature type="compositionally biased region" description="Basic and acidic residues" evidence="1">
    <location>
        <begin position="632"/>
        <end position="643"/>
    </location>
</feature>
<dbReference type="Pfam" id="PF07510">
    <property type="entry name" value="GmrSD_C"/>
    <property type="match status" value="1"/>
</dbReference>
<evidence type="ECO:0000313" key="5">
    <source>
        <dbReference type="Proteomes" id="UP000627838"/>
    </source>
</evidence>
<feature type="region of interest" description="Disordered" evidence="1">
    <location>
        <begin position="678"/>
        <end position="697"/>
    </location>
</feature>
<name>A0ABR9JIJ7_9ACTN</name>
<dbReference type="PANTHER" id="PTHR35149:SF2">
    <property type="entry name" value="DUF262 DOMAIN-CONTAINING PROTEIN"/>
    <property type="match status" value="1"/>
</dbReference>